<dbReference type="AlphaFoldDB" id="A0AAV9VKZ6"/>
<organism evidence="3 4">
    <name type="scientific">Orbilia blumenaviensis</name>
    <dbReference type="NCBI Taxonomy" id="1796055"/>
    <lineage>
        <taxon>Eukaryota</taxon>
        <taxon>Fungi</taxon>
        <taxon>Dikarya</taxon>
        <taxon>Ascomycota</taxon>
        <taxon>Pezizomycotina</taxon>
        <taxon>Orbiliomycetes</taxon>
        <taxon>Orbiliales</taxon>
        <taxon>Orbiliaceae</taxon>
        <taxon>Orbilia</taxon>
    </lineage>
</organism>
<dbReference type="EMBL" id="JAVHNS010000002">
    <property type="protein sequence ID" value="KAK6362243.1"/>
    <property type="molecule type" value="Genomic_DNA"/>
</dbReference>
<reference evidence="3 4" key="1">
    <citation type="submission" date="2019-10" db="EMBL/GenBank/DDBJ databases">
        <authorList>
            <person name="Palmer J.M."/>
        </authorList>
    </citation>
    <scope>NUCLEOTIDE SEQUENCE [LARGE SCALE GENOMIC DNA]</scope>
    <source>
        <strain evidence="3 4">TWF730</strain>
    </source>
</reference>
<keyword evidence="2" id="KW-0812">Transmembrane</keyword>
<proteinExistence type="predicted"/>
<feature type="region of interest" description="Disordered" evidence="1">
    <location>
        <begin position="407"/>
        <end position="428"/>
    </location>
</feature>
<evidence type="ECO:0000256" key="1">
    <source>
        <dbReference type="SAM" id="MobiDB-lite"/>
    </source>
</evidence>
<feature type="transmembrane region" description="Helical" evidence="2">
    <location>
        <begin position="12"/>
        <end position="32"/>
    </location>
</feature>
<dbReference type="Proteomes" id="UP001373714">
    <property type="component" value="Unassembled WGS sequence"/>
</dbReference>
<evidence type="ECO:0000256" key="2">
    <source>
        <dbReference type="SAM" id="Phobius"/>
    </source>
</evidence>
<accession>A0AAV9VKZ6</accession>
<comment type="caution">
    <text evidence="3">The sequence shown here is derived from an EMBL/GenBank/DDBJ whole genome shotgun (WGS) entry which is preliminary data.</text>
</comment>
<keyword evidence="2" id="KW-1133">Transmembrane helix</keyword>
<evidence type="ECO:0000313" key="4">
    <source>
        <dbReference type="Proteomes" id="UP001373714"/>
    </source>
</evidence>
<gene>
    <name evidence="3" type="ORF">TWF730_005940</name>
</gene>
<keyword evidence="2" id="KW-0472">Membrane</keyword>
<name>A0AAV9VKZ6_9PEZI</name>
<protein>
    <submittedName>
        <fullName evidence="3">Uncharacterized protein</fullName>
    </submittedName>
</protein>
<evidence type="ECO:0000313" key="3">
    <source>
        <dbReference type="EMBL" id="KAK6362243.1"/>
    </source>
</evidence>
<keyword evidence="4" id="KW-1185">Reference proteome</keyword>
<sequence>MVSFLFLHQVSYKHIIILTAIALVTSTSIFLVHLQGRTDILEFALNITSPDPGPPIIYESPVNPFDISFDGILYRDLGISQVKIEESSSYDGNQRIRPPLDGKKRLRKRDIIPVTWEQMRNFIGQIVPGPVDDFLFPGISGLLGFLAELETYKTQINYIEQISEYLDAWRWREAEIKINPLALGQNLEANGFYDALRSYAEAIEDYPDFMELMESLVGTVAAIGAFGRYTEPNIMMRLIFMDTEQTAQELDDEWFVFLATFLEESAAQLRDWIAGVEFAMGTYAPIIFDLKSDIVSDEDFERLQTDVEHIAKRFSELADIAVEASIHLWQFRHAVDVHDWNGQNVVLETPGTLPYTPGLGVPAWYDSPEEGAGDVFYLMDNEPLTPPSNSQGDDYIDYLRTAPWASNQHSRATEENVIPNSESIEDVE</sequence>